<sequence>MTWSQWQVPPFVSSIFFILGVFTLYWVTLNWIDTWVHRHAFNVTDDVINEWYGVIYMLAFVFSMQTPILGSANGWEFMNFQLLAVIFCSYFLNIHLVYYLFPPIVLAYMFFNGSFGYWQSWGYAVTLVAFFMTMNWIRRRFHGQRFAWAIYMGVGIPFGGVLWVWMKFKFNFSWTTMQQQWLYLIIFEALLYAYVNMITHDGELKVRLARLASHDTLTAAGNFSAYTESARTQFVASLKTGQPLAMVMFDIDHFKQVNDTYGHSAGDAVLQQVAATVSKVLAKTDPEIKLYRTGGEEFNILCPGYDVAAASALATDIFEAINQLTVHTAAQDIRVTLSIGVSAVVTTDKSPMDFYNRVDRNLYYSKQHGRHQITVA</sequence>
<dbReference type="SUPFAM" id="SSF55073">
    <property type="entry name" value="Nucleotide cyclase"/>
    <property type="match status" value="1"/>
</dbReference>
<dbReference type="GO" id="GO:1902201">
    <property type="term" value="P:negative regulation of bacterial-type flagellum-dependent cell motility"/>
    <property type="evidence" value="ECO:0007669"/>
    <property type="project" value="TreeGrafter"/>
</dbReference>
<accession>A0A0R1UP17</accession>
<dbReference type="InterPro" id="IPR000160">
    <property type="entry name" value="GGDEF_dom"/>
</dbReference>
<evidence type="ECO:0000259" key="2">
    <source>
        <dbReference type="PROSITE" id="PS50887"/>
    </source>
</evidence>
<feature type="transmembrane region" description="Helical" evidence="1">
    <location>
        <begin position="82"/>
        <end position="101"/>
    </location>
</feature>
<keyword evidence="1" id="KW-0472">Membrane</keyword>
<evidence type="ECO:0000256" key="1">
    <source>
        <dbReference type="SAM" id="Phobius"/>
    </source>
</evidence>
<feature type="transmembrane region" description="Helical" evidence="1">
    <location>
        <begin position="121"/>
        <end position="137"/>
    </location>
</feature>
<dbReference type="GO" id="GO:0052621">
    <property type="term" value="F:diguanylate cyclase activity"/>
    <property type="evidence" value="ECO:0007669"/>
    <property type="project" value="TreeGrafter"/>
</dbReference>
<evidence type="ECO:0000313" key="3">
    <source>
        <dbReference type="EMBL" id="KRL93139.1"/>
    </source>
</evidence>
<proteinExistence type="predicted"/>
<comment type="caution">
    <text evidence="3">The sequence shown here is derived from an EMBL/GenBank/DDBJ whole genome shotgun (WGS) entry which is preliminary data.</text>
</comment>
<keyword evidence="1" id="KW-0812">Transmembrane</keyword>
<dbReference type="PANTHER" id="PTHR45138:SF9">
    <property type="entry name" value="DIGUANYLATE CYCLASE DGCM-RELATED"/>
    <property type="match status" value="1"/>
</dbReference>
<dbReference type="Proteomes" id="UP000051580">
    <property type="component" value="Unassembled WGS sequence"/>
</dbReference>
<dbReference type="PATRIC" id="fig|1423753.3.peg.1650"/>
<dbReference type="Pfam" id="PF00990">
    <property type="entry name" value="GGDEF"/>
    <property type="match status" value="1"/>
</dbReference>
<feature type="domain" description="GGDEF" evidence="2">
    <location>
        <begin position="242"/>
        <end position="376"/>
    </location>
</feature>
<dbReference type="AlphaFoldDB" id="A0A0R1UP17"/>
<feature type="transmembrane region" description="Helical" evidence="1">
    <location>
        <begin position="181"/>
        <end position="199"/>
    </location>
</feature>
<dbReference type="GO" id="GO:0043709">
    <property type="term" value="P:cell adhesion involved in single-species biofilm formation"/>
    <property type="evidence" value="ECO:0007669"/>
    <property type="project" value="TreeGrafter"/>
</dbReference>
<feature type="transmembrane region" description="Helical" evidence="1">
    <location>
        <begin position="12"/>
        <end position="31"/>
    </location>
</feature>
<dbReference type="SMART" id="SM00267">
    <property type="entry name" value="GGDEF"/>
    <property type="match status" value="1"/>
</dbReference>
<dbReference type="NCBIfam" id="TIGR00254">
    <property type="entry name" value="GGDEF"/>
    <property type="match status" value="1"/>
</dbReference>
<dbReference type="PANTHER" id="PTHR45138">
    <property type="entry name" value="REGULATORY COMPONENTS OF SENSORY TRANSDUCTION SYSTEM"/>
    <property type="match status" value="1"/>
</dbReference>
<keyword evidence="4" id="KW-1185">Reference proteome</keyword>
<dbReference type="InterPro" id="IPR043128">
    <property type="entry name" value="Rev_trsase/Diguanyl_cyclase"/>
</dbReference>
<name>A0A0R1UP17_9LACO</name>
<feature type="transmembrane region" description="Helical" evidence="1">
    <location>
        <begin position="51"/>
        <end position="70"/>
    </location>
</feature>
<dbReference type="FunFam" id="3.30.70.270:FF:000001">
    <property type="entry name" value="Diguanylate cyclase domain protein"/>
    <property type="match status" value="1"/>
</dbReference>
<evidence type="ECO:0000313" key="4">
    <source>
        <dbReference type="Proteomes" id="UP000051580"/>
    </source>
</evidence>
<dbReference type="Gene3D" id="3.30.70.270">
    <property type="match status" value="1"/>
</dbReference>
<dbReference type="InterPro" id="IPR029787">
    <property type="entry name" value="Nucleotide_cyclase"/>
</dbReference>
<dbReference type="InterPro" id="IPR050469">
    <property type="entry name" value="Diguanylate_Cyclase"/>
</dbReference>
<dbReference type="OrthoDB" id="9759607at2"/>
<dbReference type="GO" id="GO:0005886">
    <property type="term" value="C:plasma membrane"/>
    <property type="evidence" value="ECO:0007669"/>
    <property type="project" value="TreeGrafter"/>
</dbReference>
<dbReference type="EMBL" id="AZFS01000066">
    <property type="protein sequence ID" value="KRL93139.1"/>
    <property type="molecule type" value="Genomic_DNA"/>
</dbReference>
<protein>
    <submittedName>
        <fullName evidence="3">Diguanylate cyclase phosphodiesterase domain-containing protein</fullName>
    </submittedName>
</protein>
<feature type="transmembrane region" description="Helical" evidence="1">
    <location>
        <begin position="146"/>
        <end position="166"/>
    </location>
</feature>
<keyword evidence="1" id="KW-1133">Transmembrane helix</keyword>
<dbReference type="RefSeq" id="WP_057735391.1">
    <property type="nucleotide sequence ID" value="NZ_AZFS01000066.1"/>
</dbReference>
<dbReference type="CDD" id="cd01949">
    <property type="entry name" value="GGDEF"/>
    <property type="match status" value="1"/>
</dbReference>
<organism evidence="3 4">
    <name type="scientific">Levilactobacillus hammesii DSM 16381</name>
    <dbReference type="NCBI Taxonomy" id="1423753"/>
    <lineage>
        <taxon>Bacteria</taxon>
        <taxon>Bacillati</taxon>
        <taxon>Bacillota</taxon>
        <taxon>Bacilli</taxon>
        <taxon>Lactobacillales</taxon>
        <taxon>Lactobacillaceae</taxon>
        <taxon>Levilactobacillus</taxon>
    </lineage>
</organism>
<reference evidence="3 4" key="1">
    <citation type="journal article" date="2015" name="Genome Announc.">
        <title>Expanding the biotechnology potential of lactobacilli through comparative genomics of 213 strains and associated genera.</title>
        <authorList>
            <person name="Sun Z."/>
            <person name="Harris H.M."/>
            <person name="McCann A."/>
            <person name="Guo C."/>
            <person name="Argimon S."/>
            <person name="Zhang W."/>
            <person name="Yang X."/>
            <person name="Jeffery I.B."/>
            <person name="Cooney J.C."/>
            <person name="Kagawa T.F."/>
            <person name="Liu W."/>
            <person name="Song Y."/>
            <person name="Salvetti E."/>
            <person name="Wrobel A."/>
            <person name="Rasinkangas P."/>
            <person name="Parkhill J."/>
            <person name="Rea M.C."/>
            <person name="O'Sullivan O."/>
            <person name="Ritari J."/>
            <person name="Douillard F.P."/>
            <person name="Paul Ross R."/>
            <person name="Yang R."/>
            <person name="Briner A.E."/>
            <person name="Felis G.E."/>
            <person name="de Vos W.M."/>
            <person name="Barrangou R."/>
            <person name="Klaenhammer T.R."/>
            <person name="Caufield P.W."/>
            <person name="Cui Y."/>
            <person name="Zhang H."/>
            <person name="O'Toole P.W."/>
        </authorList>
    </citation>
    <scope>NUCLEOTIDE SEQUENCE [LARGE SCALE GENOMIC DNA]</scope>
    <source>
        <strain evidence="3 4">DSM 16381</strain>
    </source>
</reference>
<gene>
    <name evidence="3" type="ORF">FD28_GL001587</name>
</gene>
<dbReference type="PROSITE" id="PS50887">
    <property type="entry name" value="GGDEF"/>
    <property type="match status" value="1"/>
</dbReference>
<dbReference type="STRING" id="1423753.FD28_GL001587"/>